<feature type="region of interest" description="Disordered" evidence="5">
    <location>
        <begin position="96"/>
        <end position="146"/>
    </location>
</feature>
<keyword evidence="4" id="KW-0966">Cell projection</keyword>
<keyword evidence="2" id="KW-1003">Cell membrane</keyword>
<feature type="region of interest" description="Disordered" evidence="5">
    <location>
        <begin position="763"/>
        <end position="785"/>
    </location>
</feature>
<reference evidence="9" key="1">
    <citation type="journal article" date="2013" name="Nat. Genet.">
        <title>The duck genome and transcriptome provide insight into an avian influenza virus reservoir species.</title>
        <authorList>
            <person name="Huang Y."/>
            <person name="Li Y."/>
            <person name="Burt D.W."/>
            <person name="Chen H."/>
            <person name="Zhang Y."/>
            <person name="Qian W."/>
            <person name="Kim H."/>
            <person name="Gan S."/>
            <person name="Zhao Y."/>
            <person name="Li J."/>
            <person name="Yi K."/>
            <person name="Feng H."/>
            <person name="Zhu P."/>
            <person name="Li B."/>
            <person name="Liu Q."/>
            <person name="Fairley S."/>
            <person name="Magor K.E."/>
            <person name="Du Z."/>
            <person name="Hu X."/>
            <person name="Goodman L."/>
            <person name="Tafer H."/>
            <person name="Vignal A."/>
            <person name="Lee T."/>
            <person name="Kim K.W."/>
            <person name="Sheng Z."/>
            <person name="An Y."/>
            <person name="Searle S."/>
            <person name="Herrero J."/>
            <person name="Groenen M.A."/>
            <person name="Crooijmans R.P."/>
            <person name="Faraut T."/>
            <person name="Cai Q."/>
            <person name="Webster R.G."/>
            <person name="Aldridge J.R."/>
            <person name="Warren W.C."/>
            <person name="Bartschat S."/>
            <person name="Kehr S."/>
            <person name="Marz M."/>
            <person name="Stadler P.F."/>
            <person name="Smith J."/>
            <person name="Kraus R.H."/>
            <person name="Zhao Y."/>
            <person name="Ren L."/>
            <person name="Fei J."/>
            <person name="Morisson M."/>
            <person name="Kaiser P."/>
            <person name="Griffin D.K."/>
            <person name="Rao M."/>
            <person name="Pitel F."/>
            <person name="Wang J."/>
            <person name="Li N."/>
        </authorList>
    </citation>
    <scope>NUCLEOTIDE SEQUENCE [LARGE SCALE GENOMIC DNA]</scope>
</reference>
<gene>
    <name evidence="8" type="ORF">Anapl_06379</name>
</gene>
<feature type="compositionally biased region" description="Polar residues" evidence="5">
    <location>
        <begin position="108"/>
        <end position="123"/>
    </location>
</feature>
<evidence type="ECO:0000256" key="3">
    <source>
        <dbReference type="ARBA" id="ARBA00023136"/>
    </source>
</evidence>
<feature type="domain" description="SEC7" evidence="7">
    <location>
        <begin position="331"/>
        <end position="496"/>
    </location>
</feature>
<dbReference type="Pfam" id="PF01369">
    <property type="entry name" value="Sec7"/>
    <property type="match status" value="1"/>
</dbReference>
<dbReference type="AlphaFoldDB" id="R0JJ58"/>
<dbReference type="GO" id="GO:0032012">
    <property type="term" value="P:regulation of ARF protein signal transduction"/>
    <property type="evidence" value="ECO:0007669"/>
    <property type="project" value="InterPro"/>
</dbReference>
<dbReference type="Proteomes" id="UP000296049">
    <property type="component" value="Unassembled WGS sequence"/>
</dbReference>
<accession>R0JJ58</accession>
<dbReference type="Gene3D" id="1.10.1000.11">
    <property type="entry name" value="Arf Nucleotide-binding Site Opener,domain 2"/>
    <property type="match status" value="1"/>
</dbReference>
<dbReference type="GO" id="GO:0005085">
    <property type="term" value="F:guanyl-nucleotide exchange factor activity"/>
    <property type="evidence" value="ECO:0007669"/>
    <property type="project" value="InterPro"/>
</dbReference>
<feature type="compositionally biased region" description="Polar residues" evidence="5">
    <location>
        <begin position="775"/>
        <end position="785"/>
    </location>
</feature>
<dbReference type="FunFam" id="1.10.1000.11:FF:000004">
    <property type="entry name" value="PH and SEC7 domain-containing protein 2"/>
    <property type="match status" value="1"/>
</dbReference>
<dbReference type="InterPro" id="IPR035999">
    <property type="entry name" value="Sec7_dom_sf"/>
</dbReference>
<dbReference type="PANTHER" id="PTHR10663">
    <property type="entry name" value="GUANYL-NUCLEOTIDE EXCHANGE FACTOR"/>
    <property type="match status" value="1"/>
</dbReference>
<evidence type="ECO:0000313" key="9">
    <source>
        <dbReference type="Proteomes" id="UP000296049"/>
    </source>
</evidence>
<feature type="domain" description="PH" evidence="6">
    <location>
        <begin position="581"/>
        <end position="648"/>
    </location>
</feature>
<name>R0JJ58_ANAPL</name>
<evidence type="ECO:0000256" key="2">
    <source>
        <dbReference type="ARBA" id="ARBA00022475"/>
    </source>
</evidence>
<keyword evidence="3" id="KW-0472">Membrane</keyword>
<dbReference type="InterPro" id="IPR041681">
    <property type="entry name" value="PH_9"/>
</dbReference>
<evidence type="ECO:0000259" key="6">
    <source>
        <dbReference type="PROSITE" id="PS50003"/>
    </source>
</evidence>
<dbReference type="InterPro" id="IPR023394">
    <property type="entry name" value="Sec7_C_sf"/>
</dbReference>
<dbReference type="GO" id="GO:0032587">
    <property type="term" value="C:ruffle membrane"/>
    <property type="evidence" value="ECO:0007669"/>
    <property type="project" value="UniProtKB-SubCell"/>
</dbReference>
<dbReference type="Pfam" id="PF15410">
    <property type="entry name" value="PH_9"/>
    <property type="match status" value="1"/>
</dbReference>
<dbReference type="SUPFAM" id="SSF48425">
    <property type="entry name" value="Sec7 domain"/>
    <property type="match status" value="1"/>
</dbReference>
<dbReference type="EMBL" id="KB743728">
    <property type="protein sequence ID" value="EOA97290.1"/>
    <property type="molecule type" value="Genomic_DNA"/>
</dbReference>
<feature type="region of interest" description="Disordered" evidence="5">
    <location>
        <begin position="256"/>
        <end position="327"/>
    </location>
</feature>
<evidence type="ECO:0000256" key="1">
    <source>
        <dbReference type="ARBA" id="ARBA00004632"/>
    </source>
</evidence>
<protein>
    <submittedName>
        <fullName evidence="8">PH and SEC7 domain-containing protein 1</fullName>
    </submittedName>
</protein>
<evidence type="ECO:0000256" key="5">
    <source>
        <dbReference type="SAM" id="MobiDB-lite"/>
    </source>
</evidence>
<keyword evidence="9" id="KW-1185">Reference proteome</keyword>
<feature type="non-terminal residue" evidence="8">
    <location>
        <position position="785"/>
    </location>
</feature>
<comment type="subcellular location">
    <subcellularLocation>
        <location evidence="1">Cell projection</location>
        <location evidence="1">Ruffle membrane</location>
    </subcellularLocation>
</comment>
<dbReference type="InterPro" id="IPR011993">
    <property type="entry name" value="PH-like_dom_sf"/>
</dbReference>
<organism evidence="8 9">
    <name type="scientific">Anas platyrhynchos</name>
    <name type="common">Mallard</name>
    <name type="synonym">Anas boschas</name>
    <dbReference type="NCBI Taxonomy" id="8839"/>
    <lineage>
        <taxon>Eukaryota</taxon>
        <taxon>Metazoa</taxon>
        <taxon>Chordata</taxon>
        <taxon>Craniata</taxon>
        <taxon>Vertebrata</taxon>
        <taxon>Euteleostomi</taxon>
        <taxon>Archelosauria</taxon>
        <taxon>Archosauria</taxon>
        <taxon>Dinosauria</taxon>
        <taxon>Saurischia</taxon>
        <taxon>Theropoda</taxon>
        <taxon>Coelurosauria</taxon>
        <taxon>Aves</taxon>
        <taxon>Neognathae</taxon>
        <taxon>Galloanserae</taxon>
        <taxon>Anseriformes</taxon>
        <taxon>Anatidae</taxon>
        <taxon>Anatinae</taxon>
        <taxon>Anas</taxon>
    </lineage>
</organism>
<evidence type="ECO:0000313" key="8">
    <source>
        <dbReference type="EMBL" id="EOA97290.1"/>
    </source>
</evidence>
<dbReference type="SMART" id="SM00222">
    <property type="entry name" value="Sec7"/>
    <property type="match status" value="1"/>
</dbReference>
<dbReference type="CDD" id="cd00171">
    <property type="entry name" value="Sec7"/>
    <property type="match status" value="1"/>
</dbReference>
<feature type="non-terminal residue" evidence="8">
    <location>
        <position position="1"/>
    </location>
</feature>
<evidence type="ECO:0000256" key="4">
    <source>
        <dbReference type="ARBA" id="ARBA00023273"/>
    </source>
</evidence>
<dbReference type="SUPFAM" id="SSF50729">
    <property type="entry name" value="PH domain-like"/>
    <property type="match status" value="1"/>
</dbReference>
<dbReference type="PROSITE" id="PS50003">
    <property type="entry name" value="PH_DOMAIN"/>
    <property type="match status" value="1"/>
</dbReference>
<proteinExistence type="predicted"/>
<dbReference type="Gene3D" id="2.30.29.30">
    <property type="entry name" value="Pleckstrin-homology domain (PH domain)/Phosphotyrosine-binding domain (PTB)"/>
    <property type="match status" value="1"/>
</dbReference>
<dbReference type="PANTHER" id="PTHR10663:SF334">
    <property type="entry name" value="PH AND SEC7 DOMAIN-CONTAINING PROTEIN 1"/>
    <property type="match status" value="1"/>
</dbReference>
<dbReference type="PROSITE" id="PS50190">
    <property type="entry name" value="SEC7"/>
    <property type="match status" value="1"/>
</dbReference>
<evidence type="ECO:0000259" key="7">
    <source>
        <dbReference type="PROSITE" id="PS50190"/>
    </source>
</evidence>
<feature type="region of interest" description="Disordered" evidence="5">
    <location>
        <begin position="559"/>
        <end position="578"/>
    </location>
</feature>
<dbReference type="InterPro" id="IPR000904">
    <property type="entry name" value="Sec7_dom"/>
</dbReference>
<dbReference type="InterPro" id="IPR001849">
    <property type="entry name" value="PH_domain"/>
</dbReference>
<sequence length="785" mass="87405">QGSAWPCPRQSSAHAQRIARAKWEFFYGSVEAPKAGKVHVEVEIEVSPPGGKEHGSCETGIIRRTVKYSETDLDTVPLRCYRETNIDDILAEKDEVDSAIESQKDSESNPSFVGTPGRRNSTPEGLPEHSTKRTKGGLRGGDVEEDDEVFEAMRKENRERIMDRDTQGMLKSPVPFLLGHSLSKDGMDSFSKHFESIMESHRAKGTSYTSLDSIDILSSPARTHGTFFTFDLPTLTPEVQGQIRDSAKLIEENFAPLAHLEPDSGTSSATDAPWTEREEERGRQRKGIRRSPCCSEDSFGTPLASNMSDHPLSQLVSDSDSEMDSMEQLALGSTDTLSNGHKADLEAAKRLAKRLYNLDGFKKADVARHLGKNNEFSRMVAGEYLKFFVFTGMSLDQALRSFLKELALMGETQERERVLAHFSQRYYECNPNAISSEDGAHTLTCALMLLNTDLHGHNIGKRMSCSDFIGNLEGLNGGTDFPKELLKALYGSIKNEKLQWAIDEEELRKSLSELADPKPKSIKRISSCSNPFLDFSQDSSIATYKHGLLVRKIHADPDCKKSRGAQPPAGSEGPCDLQEEYKPGKALAEEELKNAISIHHSLATRASDYSKRPNVFYLRTADWRVFLFQAQNPEQMHSWITRINVVAAMFSAPPFPAAIGSQKKFSRPLLPSSCTRLSRDEQVKSHETKFKAMSAELLEHRSSLPEKKVKGKEYEELKQKEEYLEFEKSRYGTYAMLLRAKLKAGSEDLAAFESTLFDAVDAAGGEDDGLKKSRSSPSLNAEPSS</sequence>